<keyword evidence="3" id="KW-0813">Transport</keyword>
<evidence type="ECO:0000256" key="2">
    <source>
        <dbReference type="ARBA" id="ARBA00009142"/>
    </source>
</evidence>
<dbReference type="InterPro" id="IPR052017">
    <property type="entry name" value="TSUP"/>
</dbReference>
<feature type="transmembrane region" description="Helical" evidence="8">
    <location>
        <begin position="206"/>
        <end position="227"/>
    </location>
</feature>
<evidence type="ECO:0000256" key="4">
    <source>
        <dbReference type="ARBA" id="ARBA00022475"/>
    </source>
</evidence>
<feature type="transmembrane region" description="Helical" evidence="8">
    <location>
        <begin position="86"/>
        <end position="104"/>
    </location>
</feature>
<dbReference type="PANTHER" id="PTHR30269:SF37">
    <property type="entry name" value="MEMBRANE TRANSPORTER PROTEIN"/>
    <property type="match status" value="1"/>
</dbReference>
<name>A0ABN6PQ52_9BURK</name>
<evidence type="ECO:0000313" key="10">
    <source>
        <dbReference type="Proteomes" id="UP001057498"/>
    </source>
</evidence>
<feature type="transmembrane region" description="Helical" evidence="8">
    <location>
        <begin position="14"/>
        <end position="34"/>
    </location>
</feature>
<feature type="transmembrane region" description="Helical" evidence="8">
    <location>
        <begin position="46"/>
        <end position="74"/>
    </location>
</feature>
<keyword evidence="6 8" id="KW-1133">Transmembrane helix</keyword>
<evidence type="ECO:0000256" key="3">
    <source>
        <dbReference type="ARBA" id="ARBA00022448"/>
    </source>
</evidence>
<dbReference type="PANTHER" id="PTHR30269">
    <property type="entry name" value="TRANSMEMBRANE PROTEIN YFCA"/>
    <property type="match status" value="1"/>
</dbReference>
<comment type="subcellular location">
    <subcellularLocation>
        <location evidence="1 8">Cell membrane</location>
        <topology evidence="1 8">Multi-pass membrane protein</topology>
    </subcellularLocation>
</comment>
<protein>
    <recommendedName>
        <fullName evidence="8">Probable membrane transporter protein</fullName>
    </recommendedName>
</protein>
<evidence type="ECO:0000256" key="5">
    <source>
        <dbReference type="ARBA" id="ARBA00022692"/>
    </source>
</evidence>
<evidence type="ECO:0000256" key="7">
    <source>
        <dbReference type="ARBA" id="ARBA00023136"/>
    </source>
</evidence>
<accession>A0ABN6PQ52</accession>
<dbReference type="Proteomes" id="UP001057498">
    <property type="component" value="Chromosome"/>
</dbReference>
<keyword evidence="7 8" id="KW-0472">Membrane</keyword>
<dbReference type="Pfam" id="PF01925">
    <property type="entry name" value="TauE"/>
    <property type="match status" value="1"/>
</dbReference>
<evidence type="ECO:0000256" key="8">
    <source>
        <dbReference type="RuleBase" id="RU363041"/>
    </source>
</evidence>
<reference evidence="9" key="1">
    <citation type="submission" date="2022-04" db="EMBL/GenBank/DDBJ databases">
        <title>Whole genome sequence of Sphaerotilus sp. FB-5.</title>
        <authorList>
            <person name="Takeda M."/>
            <person name="Narihara S."/>
            <person name="Akimoto M."/>
            <person name="Akimoto R."/>
            <person name="Nishiyashiki S."/>
            <person name="Murakami T."/>
        </authorList>
    </citation>
    <scope>NUCLEOTIDE SEQUENCE</scope>
    <source>
        <strain evidence="9">FB-5</strain>
    </source>
</reference>
<feature type="transmembrane region" description="Helical" evidence="8">
    <location>
        <begin position="146"/>
        <end position="167"/>
    </location>
</feature>
<evidence type="ECO:0000256" key="6">
    <source>
        <dbReference type="ARBA" id="ARBA00022989"/>
    </source>
</evidence>
<feature type="transmembrane region" description="Helical" evidence="8">
    <location>
        <begin position="174"/>
        <end position="194"/>
    </location>
</feature>
<keyword evidence="10" id="KW-1185">Reference proteome</keyword>
<keyword evidence="5 8" id="KW-0812">Transmembrane</keyword>
<dbReference type="InterPro" id="IPR002781">
    <property type="entry name" value="TM_pro_TauE-like"/>
</dbReference>
<proteinExistence type="inferred from homology"/>
<sequence>MTADWLAGAFITEWHFYALALPAALLIGLSKSGFASGIGSLATPMLAMVVTVPQAAAVMLPILCAADVIGLWTLRRSPDWRVLRQLLPGGLLGIALGWASFGLLKSSTVAGIVGAVTLGFLALQFLRPARSDAPPPGPFKCAALAWFSGYTSFVAHAGGPPIAMALLPRRMEPLAFAGTTAVFFATINFSKWLPYGLLGLIDLRNLATSVLLLPCAWAGVRLGVWATKRISPTWFYRLVWGGMALSGIKLLADGLRG</sequence>
<keyword evidence="4 8" id="KW-1003">Cell membrane</keyword>
<evidence type="ECO:0000256" key="1">
    <source>
        <dbReference type="ARBA" id="ARBA00004651"/>
    </source>
</evidence>
<comment type="similarity">
    <text evidence="2 8">Belongs to the 4-toluene sulfonate uptake permease (TSUP) (TC 2.A.102) family.</text>
</comment>
<gene>
    <name evidence="9" type="ORF">CATMQ487_42950</name>
</gene>
<dbReference type="EMBL" id="AP025730">
    <property type="protein sequence ID" value="BDI07325.1"/>
    <property type="molecule type" value="Genomic_DNA"/>
</dbReference>
<evidence type="ECO:0000313" key="9">
    <source>
        <dbReference type="EMBL" id="BDI07325.1"/>
    </source>
</evidence>
<organism evidence="9 10">
    <name type="scientific">Sphaerotilus microaerophilus</name>
    <dbReference type="NCBI Taxonomy" id="2914710"/>
    <lineage>
        <taxon>Bacteria</taxon>
        <taxon>Pseudomonadati</taxon>
        <taxon>Pseudomonadota</taxon>
        <taxon>Betaproteobacteria</taxon>
        <taxon>Burkholderiales</taxon>
        <taxon>Sphaerotilaceae</taxon>
        <taxon>Sphaerotilus</taxon>
    </lineage>
</organism>
<dbReference type="RefSeq" id="WP_251970528.1">
    <property type="nucleotide sequence ID" value="NZ_AP025730.1"/>
</dbReference>
<feature type="transmembrane region" description="Helical" evidence="8">
    <location>
        <begin position="109"/>
        <end position="126"/>
    </location>
</feature>